<dbReference type="Gene3D" id="3.40.1440.10">
    <property type="entry name" value="GIY-YIG endonuclease"/>
    <property type="match status" value="1"/>
</dbReference>
<protein>
    <submittedName>
        <fullName evidence="1">GIY-YIG nuclease family protein</fullName>
    </submittedName>
</protein>
<gene>
    <name evidence="1" type="ORF">HCR03_11495</name>
</gene>
<proteinExistence type="predicted"/>
<evidence type="ECO:0000313" key="1">
    <source>
        <dbReference type="EMBL" id="QNK39377.1"/>
    </source>
</evidence>
<dbReference type="AlphaFoldDB" id="A0A7G8T6Y6"/>
<accession>A0A7G8T6Y6</accession>
<dbReference type="EMBL" id="CP060286">
    <property type="protein sequence ID" value="QNK39377.1"/>
    <property type="molecule type" value="Genomic_DNA"/>
</dbReference>
<dbReference type="CDD" id="cd10451">
    <property type="entry name" value="GIY-YIG_LuxR_like"/>
    <property type="match status" value="1"/>
</dbReference>
<dbReference type="InterPro" id="IPR035901">
    <property type="entry name" value="GIY-YIG_endonuc_sf"/>
</dbReference>
<sequence>MMEKQERKERLSEYRERKKIGGICAVRNIKNGKMLLTAAPDLRGFQNRFEFSKTTGGAVNLKLQKDWDTFGPQAFEFEVLEELEQKETQTAKEFSEDLKALLELKTEGFDPETLY</sequence>
<dbReference type="RefSeq" id="WP_156990363.1">
    <property type="nucleotide sequence ID" value="NZ_CP060286.1"/>
</dbReference>
<dbReference type="Proteomes" id="UP000515909">
    <property type="component" value="Chromosome"/>
</dbReference>
<dbReference type="OrthoDB" id="9789954at2"/>
<dbReference type="KEGG" id="cfem:HCR03_11495"/>
<organism evidence="1 2">
    <name type="scientific">Caproicibacter fermentans</name>
    <dbReference type="NCBI Taxonomy" id="2576756"/>
    <lineage>
        <taxon>Bacteria</taxon>
        <taxon>Bacillati</taxon>
        <taxon>Bacillota</taxon>
        <taxon>Clostridia</taxon>
        <taxon>Eubacteriales</taxon>
        <taxon>Acutalibacteraceae</taxon>
        <taxon>Caproicibacter</taxon>
    </lineage>
</organism>
<evidence type="ECO:0000313" key="2">
    <source>
        <dbReference type="Proteomes" id="UP000515909"/>
    </source>
</evidence>
<reference evidence="1 2" key="1">
    <citation type="submission" date="2020-08" db="EMBL/GenBank/DDBJ databases">
        <title>The isolate Caproiciproducens sp. 7D4C2 produces n-caproate at mildly acidic conditions from hexoses: genome and rBOX comparison with related strains and chain-elongating bacteria.</title>
        <authorList>
            <person name="Esquivel-Elizondo S."/>
            <person name="Bagci C."/>
            <person name="Temovska M."/>
            <person name="Jeon B.S."/>
            <person name="Bessarab I."/>
            <person name="Williams R.B.H."/>
            <person name="Huson D.H."/>
            <person name="Angenent L.T."/>
        </authorList>
    </citation>
    <scope>NUCLEOTIDE SEQUENCE [LARGE SCALE GENOMIC DNA]</scope>
    <source>
        <strain evidence="1 2">7D4C2</strain>
    </source>
</reference>
<name>A0A7G8T6Y6_9FIRM</name>